<evidence type="ECO:0000313" key="2">
    <source>
        <dbReference type="Proteomes" id="UP000461162"/>
    </source>
</evidence>
<evidence type="ECO:0000313" key="1">
    <source>
        <dbReference type="EMBL" id="MUM76770.1"/>
    </source>
</evidence>
<gene>
    <name evidence="1" type="ORF">GKC30_03875</name>
</gene>
<dbReference type="EMBL" id="WODC01000002">
    <property type="protein sequence ID" value="MUM76770.1"/>
    <property type="molecule type" value="Genomic_DNA"/>
</dbReference>
<accession>A0A7K1KL55</accession>
<comment type="caution">
    <text evidence="1">The sequence shown here is derived from an EMBL/GenBank/DDBJ whole genome shotgun (WGS) entry which is preliminary data.</text>
</comment>
<dbReference type="RefSeq" id="WP_155932425.1">
    <property type="nucleotide sequence ID" value="NZ_WODC01000002.1"/>
</dbReference>
<dbReference type="Pfam" id="PF13689">
    <property type="entry name" value="DUF4154"/>
    <property type="match status" value="1"/>
</dbReference>
<organism evidence="1 2">
    <name type="scientific">Pseudodesulfovibrio alkaliphilus</name>
    <dbReference type="NCBI Taxonomy" id="2661613"/>
    <lineage>
        <taxon>Bacteria</taxon>
        <taxon>Pseudomonadati</taxon>
        <taxon>Thermodesulfobacteriota</taxon>
        <taxon>Desulfovibrionia</taxon>
        <taxon>Desulfovibrionales</taxon>
        <taxon>Desulfovibrionaceae</taxon>
    </lineage>
</organism>
<name>A0A7K1KL55_9BACT</name>
<reference evidence="1 2" key="1">
    <citation type="submission" date="2019-11" db="EMBL/GenBank/DDBJ databases">
        <title>Pseudodesulfovibrio alkaliphilus, sp. nov., an alkaliphilic sulfate-reducing bacteria from mud volcano of Taman peninsula, Russia.</title>
        <authorList>
            <person name="Frolova A."/>
            <person name="Merkel A.Y."/>
            <person name="Slobodkin A.I."/>
        </authorList>
    </citation>
    <scope>NUCLEOTIDE SEQUENCE [LARGE SCALE GENOMIC DNA]</scope>
    <source>
        <strain evidence="1 2">F-1</strain>
    </source>
</reference>
<dbReference type="AlphaFoldDB" id="A0A7K1KL55"/>
<protein>
    <submittedName>
        <fullName evidence="1">DUF4154 domain-containing protein</fullName>
    </submittedName>
</protein>
<dbReference type="Proteomes" id="UP000461162">
    <property type="component" value="Unassembled WGS sequence"/>
</dbReference>
<sequence>MGFLNLVRPIQLAAALALIVFLVTVPASVVDARDQRLTATIDQLQALFVQRMVRYVVWPDTETLPPGSPIIVAAIDAESLRPHFTDGLAHGRFQLVQWPVDMCHVLILVGTPDRTAAAILQTVTDRPVLTVTQSPSGMRMGAVVNFILKNGRLRFEINPAAAERTGLSISSRLLGLARIYLEADDAR</sequence>
<dbReference type="InterPro" id="IPR025293">
    <property type="entry name" value="YfiR/HmsC-like"/>
</dbReference>
<proteinExistence type="predicted"/>
<keyword evidence="2" id="KW-1185">Reference proteome</keyword>